<dbReference type="Gene3D" id="1.20.1250.20">
    <property type="entry name" value="MFS general substrate transporter like domains"/>
    <property type="match status" value="1"/>
</dbReference>
<keyword evidence="2" id="KW-0813">Transport</keyword>
<feature type="transmembrane region" description="Helical" evidence="6">
    <location>
        <begin position="95"/>
        <end position="115"/>
    </location>
</feature>
<dbReference type="SUPFAM" id="SSF103473">
    <property type="entry name" value="MFS general substrate transporter"/>
    <property type="match status" value="1"/>
</dbReference>
<feature type="transmembrane region" description="Helical" evidence="6">
    <location>
        <begin position="476"/>
        <end position="500"/>
    </location>
</feature>
<feature type="transmembrane region" description="Helical" evidence="6">
    <location>
        <begin position="260"/>
        <end position="283"/>
    </location>
</feature>
<dbReference type="EMBL" id="CM035418">
    <property type="protein sequence ID" value="KAH7421167.1"/>
    <property type="molecule type" value="Genomic_DNA"/>
</dbReference>
<keyword evidence="3 6" id="KW-0812">Transmembrane</keyword>
<evidence type="ECO:0000256" key="5">
    <source>
        <dbReference type="ARBA" id="ARBA00023136"/>
    </source>
</evidence>
<dbReference type="PANTHER" id="PTHR23504">
    <property type="entry name" value="MAJOR FACILITATOR SUPERFAMILY DOMAIN-CONTAINING PROTEIN 10"/>
    <property type="match status" value="1"/>
</dbReference>
<dbReference type="GO" id="GO:0022857">
    <property type="term" value="F:transmembrane transporter activity"/>
    <property type="evidence" value="ECO:0007669"/>
    <property type="project" value="InterPro"/>
</dbReference>
<protein>
    <recommendedName>
        <fullName evidence="7">Major facilitator superfamily (MFS) profile domain-containing protein</fullName>
    </recommendedName>
</protein>
<dbReference type="PROSITE" id="PS50850">
    <property type="entry name" value="MFS"/>
    <property type="match status" value="1"/>
</dbReference>
<feature type="domain" description="Major facilitator superfamily (MFS) profile" evidence="7">
    <location>
        <begin position="89"/>
        <end position="538"/>
    </location>
</feature>
<feature type="transmembrane region" description="Helical" evidence="6">
    <location>
        <begin position="186"/>
        <end position="205"/>
    </location>
</feature>
<evidence type="ECO:0000259" key="7">
    <source>
        <dbReference type="PROSITE" id="PS50850"/>
    </source>
</evidence>
<dbReference type="OrthoDB" id="10262656at2759"/>
<feature type="transmembrane region" description="Helical" evidence="6">
    <location>
        <begin position="409"/>
        <end position="431"/>
    </location>
</feature>
<comment type="subcellular location">
    <subcellularLocation>
        <location evidence="1">Membrane</location>
        <topology evidence="1">Multi-pass membrane protein</topology>
    </subcellularLocation>
</comment>
<reference evidence="8" key="1">
    <citation type="submission" date="2021-08" db="EMBL/GenBank/DDBJ databases">
        <title>WGS assembly of Ceratopteris richardii.</title>
        <authorList>
            <person name="Marchant D.B."/>
            <person name="Chen G."/>
            <person name="Jenkins J."/>
            <person name="Shu S."/>
            <person name="Leebens-Mack J."/>
            <person name="Grimwood J."/>
            <person name="Schmutz J."/>
            <person name="Soltis P."/>
            <person name="Soltis D."/>
            <person name="Chen Z.-H."/>
        </authorList>
    </citation>
    <scope>NUCLEOTIDE SEQUENCE</scope>
    <source>
        <strain evidence="8">Whitten #5841</strain>
        <tissue evidence="8">Leaf</tissue>
    </source>
</reference>
<feature type="transmembrane region" description="Helical" evidence="6">
    <location>
        <begin position="127"/>
        <end position="149"/>
    </location>
</feature>
<keyword evidence="9" id="KW-1185">Reference proteome</keyword>
<feature type="transmembrane region" description="Helical" evidence="6">
    <location>
        <begin position="161"/>
        <end position="180"/>
    </location>
</feature>
<evidence type="ECO:0000313" key="9">
    <source>
        <dbReference type="Proteomes" id="UP000825935"/>
    </source>
</evidence>
<dbReference type="InterPro" id="IPR036259">
    <property type="entry name" value="MFS_trans_sf"/>
</dbReference>
<evidence type="ECO:0000313" key="8">
    <source>
        <dbReference type="EMBL" id="KAH7421167.1"/>
    </source>
</evidence>
<accession>A0A8T2TD48</accession>
<feature type="transmembrane region" description="Helical" evidence="6">
    <location>
        <begin position="345"/>
        <end position="365"/>
    </location>
</feature>
<evidence type="ECO:0000256" key="3">
    <source>
        <dbReference type="ARBA" id="ARBA00022692"/>
    </source>
</evidence>
<dbReference type="AlphaFoldDB" id="A0A8T2TD48"/>
<keyword evidence="5 6" id="KW-0472">Membrane</keyword>
<proteinExistence type="predicted"/>
<dbReference type="GO" id="GO:0016020">
    <property type="term" value="C:membrane"/>
    <property type="evidence" value="ECO:0007669"/>
    <property type="project" value="UniProtKB-SubCell"/>
</dbReference>
<gene>
    <name evidence="8" type="ORF">KP509_13G043600</name>
</gene>
<sequence length="551" mass="60042">MVGGLSSVEKNSPLDNELPKADALLRVSLSKRCRLLGLLMLQNHHGTMVFQRQLRWGSDKTPFSSRARHLMAISGPSINSTEHPLRRIRSVRSSLASIVLPLPSASLFPFTYFMVEDFKIAKSDTMIATYAGYLGSAMMLGRFISSAFWGIIADRCGRKPVILIGTASIIIFNTLFGFSTNFWMALITRFLLGICNGMLSAMRAYASEICGKENQAWGLSMLGSSWAVGLIVGPAIGGYLAQPSQKYPTIFPKGSLFDRFPYALPCLCISSFAVLALISGFLMPESFHNHHMRGIANVVATHKSLKGETANSKTEKLEANTMLVSDSERAGQEALWKNMGTLIAMYIYCIWGLHTMAYSEIFSWWAVSPKSYGGLEFSTNEVADVLTIAGVALFVFQFFVTARLTKLFGAVRVVQIPAILTVILTAVHPLIAKLDEVPLWSAIILSQILKRLLSACVTVGSSVLMNNSVASGQRGALNGISTSIMSLFKAIGPTIAGFIFSSGQARINSSFLPGMWMVFGVLSIFALVAVIPSFEPLLPKSLEKSQPEDLL</sequence>
<feature type="transmembrane region" description="Helical" evidence="6">
    <location>
        <begin position="217"/>
        <end position="240"/>
    </location>
</feature>
<dbReference type="Proteomes" id="UP000825935">
    <property type="component" value="Chromosome 13"/>
</dbReference>
<feature type="transmembrane region" description="Helical" evidence="6">
    <location>
        <begin position="385"/>
        <end position="402"/>
    </location>
</feature>
<feature type="transmembrane region" description="Helical" evidence="6">
    <location>
        <begin position="512"/>
        <end position="534"/>
    </location>
</feature>
<name>A0A8T2TD48_CERRI</name>
<dbReference type="InterPro" id="IPR011701">
    <property type="entry name" value="MFS"/>
</dbReference>
<dbReference type="InterPro" id="IPR020846">
    <property type="entry name" value="MFS_dom"/>
</dbReference>
<organism evidence="8 9">
    <name type="scientific">Ceratopteris richardii</name>
    <name type="common">Triangle waterfern</name>
    <dbReference type="NCBI Taxonomy" id="49495"/>
    <lineage>
        <taxon>Eukaryota</taxon>
        <taxon>Viridiplantae</taxon>
        <taxon>Streptophyta</taxon>
        <taxon>Embryophyta</taxon>
        <taxon>Tracheophyta</taxon>
        <taxon>Polypodiopsida</taxon>
        <taxon>Polypodiidae</taxon>
        <taxon>Polypodiales</taxon>
        <taxon>Pteridineae</taxon>
        <taxon>Pteridaceae</taxon>
        <taxon>Parkerioideae</taxon>
        <taxon>Ceratopteris</taxon>
    </lineage>
</organism>
<evidence type="ECO:0000256" key="1">
    <source>
        <dbReference type="ARBA" id="ARBA00004141"/>
    </source>
</evidence>
<comment type="caution">
    <text evidence="8">The sequence shown here is derived from an EMBL/GenBank/DDBJ whole genome shotgun (WGS) entry which is preliminary data.</text>
</comment>
<keyword evidence="4 6" id="KW-1133">Transmembrane helix</keyword>
<dbReference type="CDD" id="cd17330">
    <property type="entry name" value="MFS_SLC46_TetA_like"/>
    <property type="match status" value="1"/>
</dbReference>
<evidence type="ECO:0000256" key="2">
    <source>
        <dbReference type="ARBA" id="ARBA00022448"/>
    </source>
</evidence>
<dbReference type="PANTHER" id="PTHR23504:SF15">
    <property type="entry name" value="MAJOR FACILITATOR SUPERFAMILY (MFS) PROFILE DOMAIN-CONTAINING PROTEIN"/>
    <property type="match status" value="1"/>
</dbReference>
<evidence type="ECO:0000256" key="6">
    <source>
        <dbReference type="SAM" id="Phobius"/>
    </source>
</evidence>
<evidence type="ECO:0000256" key="4">
    <source>
        <dbReference type="ARBA" id="ARBA00022989"/>
    </source>
</evidence>
<dbReference type="Pfam" id="PF07690">
    <property type="entry name" value="MFS_1"/>
    <property type="match status" value="2"/>
</dbReference>